<dbReference type="AlphaFoldDB" id="A0A158L1X9"/>
<gene>
    <name evidence="1" type="ORF">AWB67_07404</name>
</gene>
<accession>A0A158L1X9</accession>
<keyword evidence="2" id="KW-1185">Reference proteome</keyword>
<proteinExistence type="predicted"/>
<comment type="caution">
    <text evidence="1">The sequence shown here is derived from an EMBL/GenBank/DDBJ whole genome shotgun (WGS) entry which is preliminary data.</text>
</comment>
<protein>
    <submittedName>
        <fullName evidence="1">Uncharacterized protein</fullName>
    </submittedName>
</protein>
<reference evidence="1" key="1">
    <citation type="submission" date="2016-01" db="EMBL/GenBank/DDBJ databases">
        <authorList>
            <person name="Peeters C."/>
        </authorList>
    </citation>
    <scope>NUCLEOTIDE SEQUENCE [LARGE SCALE GENOMIC DNA]</scope>
    <source>
        <strain evidence="1">LMG 22937</strain>
    </source>
</reference>
<dbReference type="RefSeq" id="WP_374729892.1">
    <property type="nucleotide sequence ID" value="NZ_FCOL02000333.1"/>
</dbReference>
<evidence type="ECO:0000313" key="2">
    <source>
        <dbReference type="Proteomes" id="UP000054925"/>
    </source>
</evidence>
<dbReference type="EMBL" id="FCOL02000333">
    <property type="protein sequence ID" value="SAL87408.1"/>
    <property type="molecule type" value="Genomic_DNA"/>
</dbReference>
<evidence type="ECO:0000313" key="1">
    <source>
        <dbReference type="EMBL" id="SAL87408.1"/>
    </source>
</evidence>
<name>A0A158L1X9_9BURK</name>
<dbReference type="Proteomes" id="UP000054925">
    <property type="component" value="Unassembled WGS sequence"/>
</dbReference>
<organism evidence="1 2">
    <name type="scientific">Caballeronia terrestris</name>
    <dbReference type="NCBI Taxonomy" id="1226301"/>
    <lineage>
        <taxon>Bacteria</taxon>
        <taxon>Pseudomonadati</taxon>
        <taxon>Pseudomonadota</taxon>
        <taxon>Betaproteobacteria</taxon>
        <taxon>Burkholderiales</taxon>
        <taxon>Burkholderiaceae</taxon>
        <taxon>Caballeronia</taxon>
    </lineage>
</organism>
<sequence>MPRARVGIGWVMREAQVHRRDVGECAGALGQRAHRREHVAHVE</sequence>